<dbReference type="Pfam" id="PF03870">
    <property type="entry name" value="RNA_pol_Rpb8"/>
    <property type="match status" value="1"/>
</dbReference>
<proteinExistence type="inferred from homology"/>
<comment type="similarity">
    <text evidence="2">Belongs to the eukaryotic RPB8 RNA polymerase subunit family.</text>
</comment>
<dbReference type="Proteomes" id="UP000053780">
    <property type="component" value="Unassembled WGS sequence"/>
</dbReference>
<dbReference type="OrthoDB" id="2193418at2759"/>
<keyword evidence="4" id="KW-0240">DNA-directed RNA polymerase</keyword>
<keyword evidence="5" id="KW-1185">Reference proteome</keyword>
<dbReference type="InterPro" id="IPR012340">
    <property type="entry name" value="NA-bd_OB-fold"/>
</dbReference>
<accession>T0L879</accession>
<dbReference type="VEuPathDB" id="MicrosporidiaDB:NAPIS_ORF01711"/>
<gene>
    <name evidence="4" type="ORF">NAPIS_ORF01711</name>
</gene>
<evidence type="ECO:0000313" key="5">
    <source>
        <dbReference type="Proteomes" id="UP000053780"/>
    </source>
</evidence>
<dbReference type="GO" id="GO:0006351">
    <property type="term" value="P:DNA-templated transcription"/>
    <property type="evidence" value="ECO:0007669"/>
    <property type="project" value="InterPro"/>
</dbReference>
<dbReference type="PANTHER" id="PTHR10917">
    <property type="entry name" value="DNA-DIRECTED RNA POLYMERASES I, II, AND III SUBUNIT RPABC3"/>
    <property type="match status" value="1"/>
</dbReference>
<name>T0L879_9MICR</name>
<reference evidence="4 5" key="1">
    <citation type="journal article" date="2013" name="BMC Genomics">
        <title>Genome sequencing and comparative genomics of honey bee microsporidia, Nosema apis reveal novel insights into host-parasite interactions.</title>
        <authorList>
            <person name="Chen Yp."/>
            <person name="Pettis J.S."/>
            <person name="Zhao Y."/>
            <person name="Liu X."/>
            <person name="Tallon L.J."/>
            <person name="Sadzewicz L.D."/>
            <person name="Li R."/>
            <person name="Zheng H."/>
            <person name="Huang S."/>
            <person name="Zhang X."/>
            <person name="Hamilton M.C."/>
            <person name="Pernal S.F."/>
            <person name="Melathopoulos A.P."/>
            <person name="Yan X."/>
            <person name="Evans J.D."/>
        </authorList>
    </citation>
    <scope>NUCLEOTIDE SEQUENCE [LARGE SCALE GENOMIC DNA]</scope>
    <source>
        <strain evidence="4 5">BRL 01</strain>
    </source>
</reference>
<sequence length="96" mass="11268">IDTQGKLYTNVSRAYMKTNDDYNLVLDYHCVLYKINKDDILNIQIYNDFEHQIKCEYQINGSIYKIERGDNDKCKIYASFGGLLMIQDADINDLNE</sequence>
<dbReference type="InterPro" id="IPR005570">
    <property type="entry name" value="RPABC3"/>
</dbReference>
<dbReference type="GO" id="GO:0005665">
    <property type="term" value="C:RNA polymerase II, core complex"/>
    <property type="evidence" value="ECO:0007669"/>
    <property type="project" value="TreeGrafter"/>
</dbReference>
<organism evidence="4 5">
    <name type="scientific">Vairimorpha apis BRL 01</name>
    <dbReference type="NCBI Taxonomy" id="1037528"/>
    <lineage>
        <taxon>Eukaryota</taxon>
        <taxon>Fungi</taxon>
        <taxon>Fungi incertae sedis</taxon>
        <taxon>Microsporidia</taxon>
        <taxon>Nosematidae</taxon>
        <taxon>Vairimorpha</taxon>
    </lineage>
</organism>
<protein>
    <submittedName>
        <fullName evidence="4">Dna-directed rna polymerase i</fullName>
    </submittedName>
</protein>
<dbReference type="AlphaFoldDB" id="T0L879"/>
<comment type="subcellular location">
    <subcellularLocation>
        <location evidence="1">Nucleus</location>
    </subcellularLocation>
</comment>
<dbReference type="EMBL" id="KE647246">
    <property type="protein sequence ID" value="EQB60729.1"/>
    <property type="molecule type" value="Genomic_DNA"/>
</dbReference>
<dbReference type="HOGENOM" id="CLU_129987_0_0_1"/>
<dbReference type="SUPFAM" id="SSF50249">
    <property type="entry name" value="Nucleic acid-binding proteins"/>
    <property type="match status" value="1"/>
</dbReference>
<keyword evidence="3" id="KW-0539">Nucleus</keyword>
<evidence type="ECO:0000313" key="4">
    <source>
        <dbReference type="EMBL" id="EQB60729.1"/>
    </source>
</evidence>
<evidence type="ECO:0000256" key="2">
    <source>
        <dbReference type="ARBA" id="ARBA00008912"/>
    </source>
</evidence>
<dbReference type="GO" id="GO:0005736">
    <property type="term" value="C:RNA polymerase I complex"/>
    <property type="evidence" value="ECO:0007669"/>
    <property type="project" value="TreeGrafter"/>
</dbReference>
<dbReference type="PANTHER" id="PTHR10917:SF0">
    <property type="entry name" value="DNA-DIRECTED RNA POLYMERASES I, II, AND III SUBUNIT RPABC3"/>
    <property type="match status" value="1"/>
</dbReference>
<dbReference type="GO" id="GO:0003899">
    <property type="term" value="F:DNA-directed RNA polymerase activity"/>
    <property type="evidence" value="ECO:0007669"/>
    <property type="project" value="InterPro"/>
</dbReference>
<evidence type="ECO:0000256" key="1">
    <source>
        <dbReference type="ARBA" id="ARBA00004123"/>
    </source>
</evidence>
<dbReference type="Gene3D" id="2.40.50.140">
    <property type="entry name" value="Nucleic acid-binding proteins"/>
    <property type="match status" value="1"/>
</dbReference>
<keyword evidence="4" id="KW-0804">Transcription</keyword>
<dbReference type="SMART" id="SM00658">
    <property type="entry name" value="RPOL8c"/>
    <property type="match status" value="1"/>
</dbReference>
<dbReference type="GO" id="GO:0005666">
    <property type="term" value="C:RNA polymerase III complex"/>
    <property type="evidence" value="ECO:0007669"/>
    <property type="project" value="TreeGrafter"/>
</dbReference>
<evidence type="ECO:0000256" key="3">
    <source>
        <dbReference type="ARBA" id="ARBA00023242"/>
    </source>
</evidence>
<feature type="non-terminal residue" evidence="4">
    <location>
        <position position="1"/>
    </location>
</feature>